<evidence type="ECO:0000256" key="10">
    <source>
        <dbReference type="PROSITE-ProRule" id="PRU00560"/>
    </source>
</evidence>
<dbReference type="SMART" id="SM00490">
    <property type="entry name" value="HELICc"/>
    <property type="match status" value="1"/>
</dbReference>
<evidence type="ECO:0000259" key="13">
    <source>
        <dbReference type="PROSITE" id="PS51198"/>
    </source>
</evidence>
<comment type="similarity">
    <text evidence="1">Belongs to the helicase family. RecQ subfamily.</text>
</comment>
<keyword evidence="2 10" id="KW-0547">Nucleotide-binding</keyword>
<dbReference type="InterPro" id="IPR036397">
    <property type="entry name" value="RNaseH_sf"/>
</dbReference>
<dbReference type="InterPro" id="IPR011545">
    <property type="entry name" value="DEAD/DEAH_box_helicase_dom"/>
</dbReference>
<dbReference type="PROSITE" id="PS51198">
    <property type="entry name" value="UVRD_HELICASE_ATP_BIND"/>
    <property type="match status" value="1"/>
</dbReference>
<dbReference type="Gene3D" id="3.30.420.10">
    <property type="entry name" value="Ribonuclease H-like superfamily/Ribonuclease H"/>
    <property type="match status" value="1"/>
</dbReference>
<keyword evidence="6" id="KW-0238">DNA-binding</keyword>
<dbReference type="Pfam" id="PF00271">
    <property type="entry name" value="Helicase_C"/>
    <property type="match status" value="1"/>
</dbReference>
<evidence type="ECO:0000256" key="8">
    <source>
        <dbReference type="ARBA" id="ARBA00034617"/>
    </source>
</evidence>
<feature type="domain" description="UvrD-like helicase ATP-binding" evidence="13">
    <location>
        <begin position="1073"/>
        <end position="1450"/>
    </location>
</feature>
<dbReference type="Gene3D" id="3.40.50.300">
    <property type="entry name" value="P-loop containing nucleotide triphosphate hydrolases"/>
    <property type="match status" value="4"/>
</dbReference>
<dbReference type="GO" id="GO:0006310">
    <property type="term" value="P:DNA recombination"/>
    <property type="evidence" value="ECO:0007669"/>
    <property type="project" value="InterPro"/>
</dbReference>
<dbReference type="SUPFAM" id="SSF53098">
    <property type="entry name" value="Ribonuclease H-like"/>
    <property type="match status" value="1"/>
</dbReference>
<accession>A0A9D9EW07</accession>
<evidence type="ECO:0000259" key="11">
    <source>
        <dbReference type="PROSITE" id="PS51192"/>
    </source>
</evidence>
<gene>
    <name evidence="14" type="ORF">IAC06_08905</name>
</gene>
<dbReference type="GO" id="GO:0016787">
    <property type="term" value="F:hydrolase activity"/>
    <property type="evidence" value="ECO:0007669"/>
    <property type="project" value="UniProtKB-UniRule"/>
</dbReference>
<evidence type="ECO:0000313" key="14">
    <source>
        <dbReference type="EMBL" id="MBO8452980.1"/>
    </source>
</evidence>
<dbReference type="PROSITE" id="PS51192">
    <property type="entry name" value="HELICASE_ATP_BIND_1"/>
    <property type="match status" value="1"/>
</dbReference>
<dbReference type="GO" id="GO:0043138">
    <property type="term" value="F:3'-5' DNA helicase activity"/>
    <property type="evidence" value="ECO:0007669"/>
    <property type="project" value="UniProtKB-EC"/>
</dbReference>
<dbReference type="InterPro" id="IPR014016">
    <property type="entry name" value="UvrD-like_ATP-bd"/>
</dbReference>
<dbReference type="EC" id="5.6.2.4" evidence="9"/>
<keyword evidence="5 10" id="KW-0067">ATP-binding</keyword>
<keyword evidence="7" id="KW-0413">Isomerase</keyword>
<proteinExistence type="inferred from homology"/>
<dbReference type="Pfam" id="PF13245">
    <property type="entry name" value="AAA_19"/>
    <property type="match status" value="1"/>
</dbReference>
<evidence type="ECO:0000256" key="7">
    <source>
        <dbReference type="ARBA" id="ARBA00023235"/>
    </source>
</evidence>
<dbReference type="InterPro" id="IPR012337">
    <property type="entry name" value="RNaseH-like_sf"/>
</dbReference>
<protein>
    <recommendedName>
        <fullName evidence="9">DNA 3'-5' helicase</fullName>
        <ecNumber evidence="9">5.6.2.4</ecNumber>
    </recommendedName>
</protein>
<dbReference type="Proteomes" id="UP000823661">
    <property type="component" value="Unassembled WGS sequence"/>
</dbReference>
<dbReference type="GO" id="GO:0006281">
    <property type="term" value="P:DNA repair"/>
    <property type="evidence" value="ECO:0007669"/>
    <property type="project" value="TreeGrafter"/>
</dbReference>
<feature type="domain" description="Helicase ATP-binding" evidence="11">
    <location>
        <begin position="303"/>
        <end position="483"/>
    </location>
</feature>
<comment type="catalytic activity">
    <reaction evidence="8">
        <text>Couples ATP hydrolysis with the unwinding of duplex DNA by translocating in the 3'-5' direction.</text>
        <dbReference type="EC" id="5.6.2.4"/>
    </reaction>
</comment>
<dbReference type="Pfam" id="PF13361">
    <property type="entry name" value="UvrD_C"/>
    <property type="match status" value="2"/>
</dbReference>
<evidence type="ECO:0000256" key="3">
    <source>
        <dbReference type="ARBA" id="ARBA00022801"/>
    </source>
</evidence>
<evidence type="ECO:0000256" key="2">
    <source>
        <dbReference type="ARBA" id="ARBA00022741"/>
    </source>
</evidence>
<evidence type="ECO:0000259" key="12">
    <source>
        <dbReference type="PROSITE" id="PS51194"/>
    </source>
</evidence>
<evidence type="ECO:0000256" key="6">
    <source>
        <dbReference type="ARBA" id="ARBA00023125"/>
    </source>
</evidence>
<dbReference type="GO" id="GO:0003677">
    <property type="term" value="F:DNA binding"/>
    <property type="evidence" value="ECO:0007669"/>
    <property type="project" value="UniProtKB-KW"/>
</dbReference>
<feature type="binding site" evidence="10">
    <location>
        <begin position="1094"/>
        <end position="1101"/>
    </location>
    <ligand>
        <name>ATP</name>
        <dbReference type="ChEBI" id="CHEBI:30616"/>
    </ligand>
</feature>
<keyword evidence="4 10" id="KW-0347">Helicase</keyword>
<evidence type="ECO:0000256" key="1">
    <source>
        <dbReference type="ARBA" id="ARBA00005446"/>
    </source>
</evidence>
<dbReference type="PANTHER" id="PTHR13710:SF105">
    <property type="entry name" value="ATP-DEPENDENT DNA HELICASE Q1"/>
    <property type="match status" value="1"/>
</dbReference>
<dbReference type="SMART" id="SM00487">
    <property type="entry name" value="DEXDc"/>
    <property type="match status" value="2"/>
</dbReference>
<sequence length="1630" mass="185298">MSIIAFIDAEVDPRNGKVLDIGGIRSDGPRFHGSSMTDFAGFLRGAEYVCGHNILNHDLKYLMNALDEAGIARDKAIDTLYLSPLLFPKKPYHKLLKDDKLQVDELNNPQNDSIKACDLFNDEAAAFARLDDSLKTIYWSLLKGTDEFMAFFRYTGYSGEVPLQNNPQPVIKGLLSMFRRDIPRYSRETEAVCNLVRNCFRDTICANADLERMMTEQPVALAYCLALITAMESDKAVRSVTPSWVLHNYPQVEQMMFRLRNTPCPDGCPYCDRSLDIHSALYRWFGFSSFRSYGGEPLQEKAVRTAVESQSLLAVFPTGGGKSLAFQLPALIAGENTGALTVVISPLQSLMKDQVDNLEKKGITESATINGLLDPIERAKAFERVENGTVSILYVSPESLRSRSIEKLILHRKIARFVIDEAHCFSSWGQDFRVDYLYIADFIKMIQEKKNLQWNIPVSCFTATAKPQVIEDISRYFKDRLFLDLKLFTATVTRPNLHYTVLPEKDDEAKYQALRRLLEERICPAIVYVTRTRKAEDLAGRLEKDGFSARPYHGKMEPDIKIRNQNAFMAGEVRIIVATSAFGMGVDKSDVGLVVHYQISDSLENYVQEAGRAGRDENIEADCYVLFNEEDLSKHFILLNQTKITVKEIQQVWQAVKGLSKYRSSFSASALEIARLAGWDDGVSDIETRVRTAIASLEQAGYLRRGQNMPRVYATGILVRTAQEAIDRISASARLDDDGKRRAVRIIRSLISSRSRQRADEAESRVDYLADRLGIPKEDIIHTINILREEKILADSKDITAYIYKGDTENKSRRILKAFNEVEDFLYPYLDEAGTVLDLKELNEQAVEKGLGNVNVKRIMTLLNFWAVKGWIHKKRLSASRNQVPVQCIVQKDSLPERIGKRQALSLFIIDYLYENAKSSVSGNDEISVEFSELAVKEAYENSLSSFSETVSSIDVEDALFYLSRIGALKVEGGFLVIYNSMKLERLEMDNKKKYRLEEYENLGKFYENRIQQIHIVGEYAKKMIEDYKGALQFVEDYFQMGYQFFLEKYFRGRRSEISQNITPAKFRQIFGELSPAQLKIIKDNRSKVIVVAAGPGSGKTRVLAHKLASLLLMEDVKHDQLLMLTFSRAAATEFKQRLYALIGNAAAFVEIKTFHSYCFDLLGMIGSIDRSEKIVSQAVEKIEAREVDIGRITKTVLVIDEAQDMDEDEYSLVKALMALNEDMRVIAVGDDDQNIYSFRGSDSRYMEDLLNTEGAKKYDLVENFRSARNLVEFSNLYAATISHRLKSYDIVPVRQEPGRLKLIRYAGRNLAVPVSESVMEFLMNGSFSGSVAVLTRTNDEALEILDLLLKQKVPASLIQSNDGFNLSSLAEIRYFMDRLHIRDEGAVISDDDWESAKSDFYSVFSRSDKQEICHNLINTFESTNRKIKYKTDFETFVKESHLEDFVRSDTASVTVSTMHKVKGKEFDTVFLVLDRFQQKDDKDRRLLYVALTRAKDNLSIHMNSSLLDGFTVEGIERYNNTKQYSPSEERTLLLSLSDIWLSDSGTRQRAISDLRSGDLLYADEIECRNAKGQTVLKFSNVFKKKLAAFISNGYSVVEAKVNFIVWWKGEDMDKEIRIVLPVLHIAGKI</sequence>
<reference evidence="14" key="1">
    <citation type="submission" date="2020-10" db="EMBL/GenBank/DDBJ databases">
        <authorList>
            <person name="Gilroy R."/>
        </authorList>
    </citation>
    <scope>NUCLEOTIDE SEQUENCE</scope>
    <source>
        <strain evidence="14">B1-20833</strain>
    </source>
</reference>
<feature type="domain" description="Helicase C-terminal" evidence="12">
    <location>
        <begin position="509"/>
        <end position="660"/>
    </location>
</feature>
<evidence type="ECO:0000256" key="5">
    <source>
        <dbReference type="ARBA" id="ARBA00022840"/>
    </source>
</evidence>
<dbReference type="CDD" id="cd17932">
    <property type="entry name" value="DEXQc_UvrD"/>
    <property type="match status" value="1"/>
</dbReference>
<evidence type="ECO:0000313" key="15">
    <source>
        <dbReference type="Proteomes" id="UP000823661"/>
    </source>
</evidence>
<reference evidence="14" key="2">
    <citation type="journal article" date="2021" name="PeerJ">
        <title>Extensive microbial diversity within the chicken gut microbiome revealed by metagenomics and culture.</title>
        <authorList>
            <person name="Gilroy R."/>
            <person name="Ravi A."/>
            <person name="Getino M."/>
            <person name="Pursley I."/>
            <person name="Horton D.L."/>
            <person name="Alikhan N.F."/>
            <person name="Baker D."/>
            <person name="Gharbi K."/>
            <person name="Hall N."/>
            <person name="Watson M."/>
            <person name="Adriaenssens E.M."/>
            <person name="Foster-Nyarko E."/>
            <person name="Jarju S."/>
            <person name="Secka A."/>
            <person name="Antonio M."/>
            <person name="Oren A."/>
            <person name="Chaudhuri R.R."/>
            <person name="La Ragione R."/>
            <person name="Hildebrand F."/>
            <person name="Pallen M.J."/>
        </authorList>
    </citation>
    <scope>NUCLEOTIDE SEQUENCE</scope>
    <source>
        <strain evidence="14">B1-20833</strain>
    </source>
</reference>
<evidence type="ECO:0000256" key="9">
    <source>
        <dbReference type="ARBA" id="ARBA00034808"/>
    </source>
</evidence>
<dbReference type="GO" id="GO:0005694">
    <property type="term" value="C:chromosome"/>
    <property type="evidence" value="ECO:0007669"/>
    <property type="project" value="TreeGrafter"/>
</dbReference>
<evidence type="ECO:0000256" key="4">
    <source>
        <dbReference type="ARBA" id="ARBA00022806"/>
    </source>
</evidence>
<comment type="caution">
    <text evidence="14">The sequence shown here is derived from an EMBL/GenBank/DDBJ whole genome shotgun (WGS) entry which is preliminary data.</text>
</comment>
<dbReference type="InterPro" id="IPR002464">
    <property type="entry name" value="DNA/RNA_helicase_DEAH_CS"/>
</dbReference>
<dbReference type="InterPro" id="IPR014001">
    <property type="entry name" value="Helicase_ATP-bd"/>
</dbReference>
<dbReference type="PANTHER" id="PTHR13710">
    <property type="entry name" value="DNA HELICASE RECQ FAMILY MEMBER"/>
    <property type="match status" value="1"/>
</dbReference>
<dbReference type="NCBIfam" id="TIGR00614">
    <property type="entry name" value="recQ_fam"/>
    <property type="match status" value="1"/>
</dbReference>
<name>A0A9D9EW07_9BACT</name>
<dbReference type="InterPro" id="IPR004589">
    <property type="entry name" value="DNA_helicase_ATP-dep_RecQ"/>
</dbReference>
<keyword evidence="3 10" id="KW-0378">Hydrolase</keyword>
<dbReference type="InterPro" id="IPR014017">
    <property type="entry name" value="DNA_helicase_UvrD-like_C"/>
</dbReference>
<dbReference type="GO" id="GO:0009378">
    <property type="term" value="F:four-way junction helicase activity"/>
    <property type="evidence" value="ECO:0007669"/>
    <property type="project" value="TreeGrafter"/>
</dbReference>
<dbReference type="EMBL" id="JADIMI010000083">
    <property type="protein sequence ID" value="MBO8452980.1"/>
    <property type="molecule type" value="Genomic_DNA"/>
</dbReference>
<dbReference type="InterPro" id="IPR027417">
    <property type="entry name" value="P-loop_NTPase"/>
</dbReference>
<dbReference type="GO" id="GO:0005737">
    <property type="term" value="C:cytoplasm"/>
    <property type="evidence" value="ECO:0007669"/>
    <property type="project" value="TreeGrafter"/>
</dbReference>
<organism evidence="14 15">
    <name type="scientific">Candidatus Cryptobacteroides intestinavium</name>
    <dbReference type="NCBI Taxonomy" id="2840766"/>
    <lineage>
        <taxon>Bacteria</taxon>
        <taxon>Pseudomonadati</taxon>
        <taxon>Bacteroidota</taxon>
        <taxon>Bacteroidia</taxon>
        <taxon>Bacteroidales</taxon>
        <taxon>Candidatus Cryptobacteroides</taxon>
    </lineage>
</organism>
<dbReference type="Pfam" id="PF00270">
    <property type="entry name" value="DEAD"/>
    <property type="match status" value="1"/>
</dbReference>
<dbReference type="GO" id="GO:0005524">
    <property type="term" value="F:ATP binding"/>
    <property type="evidence" value="ECO:0007669"/>
    <property type="project" value="UniProtKB-UniRule"/>
</dbReference>
<dbReference type="InterPro" id="IPR001650">
    <property type="entry name" value="Helicase_C-like"/>
</dbReference>
<dbReference type="PROSITE" id="PS51194">
    <property type="entry name" value="HELICASE_CTER"/>
    <property type="match status" value="1"/>
</dbReference>
<dbReference type="SUPFAM" id="SSF52540">
    <property type="entry name" value="P-loop containing nucleoside triphosphate hydrolases"/>
    <property type="match status" value="2"/>
</dbReference>
<dbReference type="PROSITE" id="PS00690">
    <property type="entry name" value="DEAH_ATP_HELICASE"/>
    <property type="match status" value="1"/>
</dbReference>